<protein>
    <submittedName>
        <fullName evidence="1">Uncharacterized protein</fullName>
    </submittedName>
</protein>
<sequence>IVQKKFTDNGKFSAPASNALSTASATLTAATAVDINASPSNTAVSADNVSMKYHAPATPKAFSAPSTTAPSAGCSTFSIAADNSTITAPSNVAVGVDYCASAARPAAAPYAVNYTNTFADAVVRNINTYSKGRNNTTVAAKPDHPLSRSMLLNQLP</sequence>
<dbReference type="AlphaFoldDB" id="A0A0K8W929"/>
<organism evidence="1">
    <name type="scientific">Bactrocera latifrons</name>
    <name type="common">Malaysian fruit fly</name>
    <name type="synonym">Chaetodacus latifrons</name>
    <dbReference type="NCBI Taxonomy" id="174628"/>
    <lineage>
        <taxon>Eukaryota</taxon>
        <taxon>Metazoa</taxon>
        <taxon>Ecdysozoa</taxon>
        <taxon>Arthropoda</taxon>
        <taxon>Hexapoda</taxon>
        <taxon>Insecta</taxon>
        <taxon>Pterygota</taxon>
        <taxon>Neoptera</taxon>
        <taxon>Endopterygota</taxon>
        <taxon>Diptera</taxon>
        <taxon>Brachycera</taxon>
        <taxon>Muscomorpha</taxon>
        <taxon>Tephritoidea</taxon>
        <taxon>Tephritidae</taxon>
        <taxon>Bactrocera</taxon>
        <taxon>Bactrocera</taxon>
    </lineage>
</organism>
<feature type="non-terminal residue" evidence="1">
    <location>
        <position position="1"/>
    </location>
</feature>
<evidence type="ECO:0000313" key="1">
    <source>
        <dbReference type="EMBL" id="JAI47345.1"/>
    </source>
</evidence>
<name>A0A0K8W929_BACLA</name>
<feature type="non-terminal residue" evidence="1">
    <location>
        <position position="156"/>
    </location>
</feature>
<dbReference type="EMBL" id="GDHF01004969">
    <property type="protein sequence ID" value="JAI47345.1"/>
    <property type="molecule type" value="Transcribed_RNA"/>
</dbReference>
<gene>
    <name evidence="1" type="ORF">c2_g2_i4</name>
</gene>
<proteinExistence type="predicted"/>
<accession>A0A0K8W929</accession>
<reference evidence="1" key="1">
    <citation type="submission" date="2015-06" db="EMBL/GenBank/DDBJ databases">
        <authorList>
            <person name="Hoefler B.C."/>
            <person name="Straight P.D."/>
        </authorList>
    </citation>
    <scope>NUCLEOTIDE SEQUENCE</scope>
</reference>